<reference evidence="2 3" key="1">
    <citation type="submission" date="2021-06" db="EMBL/GenBank/DDBJ databases">
        <title>Caerostris darwini draft genome.</title>
        <authorList>
            <person name="Kono N."/>
            <person name="Arakawa K."/>
        </authorList>
    </citation>
    <scope>NUCLEOTIDE SEQUENCE [LARGE SCALE GENOMIC DNA]</scope>
</reference>
<sequence length="116" mass="12641">MDKRHKGFLISVQIIPSNVIQETVPILPSSSPHPSIQSYIYPCSQPRDGDLSTDFAGEEGWGWVKRNRGAITQARVPGSAPFNDDPNGKTVGGATSRREGQKKKYLYSNIDGPSSP</sequence>
<accession>A0AAV4TK33</accession>
<proteinExistence type="predicted"/>
<evidence type="ECO:0000313" key="2">
    <source>
        <dbReference type="EMBL" id="GIY46973.1"/>
    </source>
</evidence>
<dbReference type="Proteomes" id="UP001054837">
    <property type="component" value="Unassembled WGS sequence"/>
</dbReference>
<protein>
    <submittedName>
        <fullName evidence="2">Uncharacterized protein</fullName>
    </submittedName>
</protein>
<dbReference type="AlphaFoldDB" id="A0AAV4TK33"/>
<name>A0AAV4TK33_9ARAC</name>
<comment type="caution">
    <text evidence="2">The sequence shown here is derived from an EMBL/GenBank/DDBJ whole genome shotgun (WGS) entry which is preliminary data.</text>
</comment>
<feature type="region of interest" description="Disordered" evidence="1">
    <location>
        <begin position="74"/>
        <end position="116"/>
    </location>
</feature>
<dbReference type="EMBL" id="BPLQ01009852">
    <property type="protein sequence ID" value="GIY46973.1"/>
    <property type="molecule type" value="Genomic_DNA"/>
</dbReference>
<keyword evidence="3" id="KW-1185">Reference proteome</keyword>
<organism evidence="2 3">
    <name type="scientific">Caerostris darwini</name>
    <dbReference type="NCBI Taxonomy" id="1538125"/>
    <lineage>
        <taxon>Eukaryota</taxon>
        <taxon>Metazoa</taxon>
        <taxon>Ecdysozoa</taxon>
        <taxon>Arthropoda</taxon>
        <taxon>Chelicerata</taxon>
        <taxon>Arachnida</taxon>
        <taxon>Araneae</taxon>
        <taxon>Araneomorphae</taxon>
        <taxon>Entelegynae</taxon>
        <taxon>Araneoidea</taxon>
        <taxon>Araneidae</taxon>
        <taxon>Caerostris</taxon>
    </lineage>
</organism>
<gene>
    <name evidence="2" type="ORF">CDAR_238231</name>
</gene>
<evidence type="ECO:0000313" key="3">
    <source>
        <dbReference type="Proteomes" id="UP001054837"/>
    </source>
</evidence>
<evidence type="ECO:0000256" key="1">
    <source>
        <dbReference type="SAM" id="MobiDB-lite"/>
    </source>
</evidence>